<evidence type="ECO:0000313" key="2">
    <source>
        <dbReference type="Proteomes" id="UP001152759"/>
    </source>
</evidence>
<keyword evidence="2" id="KW-1185">Reference proteome</keyword>
<dbReference type="Proteomes" id="UP001152759">
    <property type="component" value="Chromosome 9"/>
</dbReference>
<protein>
    <submittedName>
        <fullName evidence="1">Uncharacterized protein</fullName>
    </submittedName>
</protein>
<dbReference type="EMBL" id="OU963870">
    <property type="protein sequence ID" value="CAH0395517.1"/>
    <property type="molecule type" value="Genomic_DNA"/>
</dbReference>
<dbReference type="AlphaFoldDB" id="A0A9P0F7D6"/>
<organism evidence="1 2">
    <name type="scientific">Bemisia tabaci</name>
    <name type="common">Sweetpotato whitefly</name>
    <name type="synonym">Aleurodes tabaci</name>
    <dbReference type="NCBI Taxonomy" id="7038"/>
    <lineage>
        <taxon>Eukaryota</taxon>
        <taxon>Metazoa</taxon>
        <taxon>Ecdysozoa</taxon>
        <taxon>Arthropoda</taxon>
        <taxon>Hexapoda</taxon>
        <taxon>Insecta</taxon>
        <taxon>Pterygota</taxon>
        <taxon>Neoptera</taxon>
        <taxon>Paraneoptera</taxon>
        <taxon>Hemiptera</taxon>
        <taxon>Sternorrhyncha</taxon>
        <taxon>Aleyrodoidea</taxon>
        <taxon>Aleyrodidae</taxon>
        <taxon>Aleyrodinae</taxon>
        <taxon>Bemisia</taxon>
    </lineage>
</organism>
<reference evidence="1" key="1">
    <citation type="submission" date="2021-12" db="EMBL/GenBank/DDBJ databases">
        <authorList>
            <person name="King R."/>
        </authorList>
    </citation>
    <scope>NUCLEOTIDE SEQUENCE</scope>
</reference>
<evidence type="ECO:0000313" key="1">
    <source>
        <dbReference type="EMBL" id="CAH0395517.1"/>
    </source>
</evidence>
<name>A0A9P0F7D6_BEMTA</name>
<sequence length="132" mass="14944">MEETEDGKSCKCTSHNALYFVIKHAGGNVSEFKKHENISLREAKKWLKRNGFKLRFKVRFPDDVILSEHPVPARGEEVDPATETCKEACQLIGFVNLKDDQGMAPIADGFVESFKDEFLKCGCAPYQRVLYA</sequence>
<proteinExistence type="predicted"/>
<gene>
    <name evidence="1" type="ORF">BEMITA_LOCUS13697</name>
</gene>
<accession>A0A9P0F7D6</accession>